<dbReference type="EC" id="1.14.13.59" evidence="4"/>
<evidence type="ECO:0000256" key="12">
    <source>
        <dbReference type="ARBA" id="ARBA00032493"/>
    </source>
</evidence>
<reference evidence="16" key="1">
    <citation type="submission" date="2016-10" db="EMBL/GenBank/DDBJ databases">
        <authorList>
            <person name="Varghese N."/>
            <person name="Submissions S."/>
        </authorList>
    </citation>
    <scope>NUCLEOTIDE SEQUENCE [LARGE SCALE GENOMIC DNA]</scope>
    <source>
        <strain evidence="16">CGMCC 1.4250</strain>
    </source>
</reference>
<evidence type="ECO:0000256" key="2">
    <source>
        <dbReference type="ARBA" id="ARBA00004924"/>
    </source>
</evidence>
<dbReference type="Pfam" id="PF13434">
    <property type="entry name" value="Lys_Orn_oxgnase"/>
    <property type="match status" value="1"/>
</dbReference>
<organism evidence="15 16">
    <name type="scientific">Gracilibacillus orientalis</name>
    <dbReference type="NCBI Taxonomy" id="334253"/>
    <lineage>
        <taxon>Bacteria</taxon>
        <taxon>Bacillati</taxon>
        <taxon>Bacillota</taxon>
        <taxon>Bacilli</taxon>
        <taxon>Bacillales</taxon>
        <taxon>Bacillaceae</taxon>
        <taxon>Gracilibacillus</taxon>
    </lineage>
</organism>
<evidence type="ECO:0000256" key="1">
    <source>
        <dbReference type="ARBA" id="ARBA00001974"/>
    </source>
</evidence>
<evidence type="ECO:0000313" key="16">
    <source>
        <dbReference type="Proteomes" id="UP000198565"/>
    </source>
</evidence>
<name>A0A1I4JT16_9BACI</name>
<dbReference type="EMBL" id="FOTR01000003">
    <property type="protein sequence ID" value="SFL69680.1"/>
    <property type="molecule type" value="Genomic_DNA"/>
</dbReference>
<evidence type="ECO:0000256" key="10">
    <source>
        <dbReference type="ARBA" id="ARBA00029939"/>
    </source>
</evidence>
<dbReference type="SUPFAM" id="SSF51905">
    <property type="entry name" value="FAD/NAD(P)-binding domain"/>
    <property type="match status" value="1"/>
</dbReference>
<evidence type="ECO:0000256" key="3">
    <source>
        <dbReference type="ARBA" id="ARBA00007588"/>
    </source>
</evidence>
<comment type="pathway">
    <text evidence="2">Siderophore biosynthesis.</text>
</comment>
<protein>
    <recommendedName>
        <fullName evidence="5">L-lysine N6-monooxygenase MbtG</fullName>
        <ecNumber evidence="4">1.14.13.59</ecNumber>
    </recommendedName>
    <alternativeName>
        <fullName evidence="13">Lysine 6-N-hydroxylase</fullName>
    </alternativeName>
    <alternativeName>
        <fullName evidence="12">Lysine N6-hydroxylase</fullName>
    </alternativeName>
    <alternativeName>
        <fullName evidence="10">Lysine-N-oxygenase</fullName>
    </alternativeName>
    <alternativeName>
        <fullName evidence="11">Mycobactin synthase protein G</fullName>
    </alternativeName>
</protein>
<dbReference type="STRING" id="334253.SAMN04487943_103151"/>
<dbReference type="InterPro" id="IPR025700">
    <property type="entry name" value="Lys/Orn_oxygenase"/>
</dbReference>
<evidence type="ECO:0000256" key="14">
    <source>
        <dbReference type="ARBA" id="ARBA00048407"/>
    </source>
</evidence>
<keyword evidence="16" id="KW-1185">Reference proteome</keyword>
<evidence type="ECO:0000313" key="15">
    <source>
        <dbReference type="EMBL" id="SFL69680.1"/>
    </source>
</evidence>
<dbReference type="Proteomes" id="UP000198565">
    <property type="component" value="Unassembled WGS sequence"/>
</dbReference>
<dbReference type="PANTHER" id="PTHR42802">
    <property type="entry name" value="MONOOXYGENASE"/>
    <property type="match status" value="1"/>
</dbReference>
<accession>A0A1I4JT16</accession>
<evidence type="ECO:0000256" key="13">
    <source>
        <dbReference type="ARBA" id="ARBA00032738"/>
    </source>
</evidence>
<dbReference type="GO" id="GO:0047091">
    <property type="term" value="F:L-lysine 6-monooxygenase (NADPH) activity"/>
    <property type="evidence" value="ECO:0007669"/>
    <property type="project" value="UniProtKB-EC"/>
</dbReference>
<keyword evidence="9" id="KW-0560">Oxidoreductase</keyword>
<keyword evidence="8" id="KW-0521">NADP</keyword>
<dbReference type="Gene3D" id="3.50.50.60">
    <property type="entry name" value="FAD/NAD(P)-binding domain"/>
    <property type="match status" value="1"/>
</dbReference>
<evidence type="ECO:0000256" key="6">
    <source>
        <dbReference type="ARBA" id="ARBA00022630"/>
    </source>
</evidence>
<evidence type="ECO:0000256" key="11">
    <source>
        <dbReference type="ARBA" id="ARBA00031158"/>
    </source>
</evidence>
<comment type="cofactor">
    <cofactor evidence="1">
        <name>FAD</name>
        <dbReference type="ChEBI" id="CHEBI:57692"/>
    </cofactor>
</comment>
<keyword evidence="6" id="KW-0285">Flavoprotein</keyword>
<proteinExistence type="inferred from homology"/>
<keyword evidence="7" id="KW-0274">FAD</keyword>
<evidence type="ECO:0000256" key="9">
    <source>
        <dbReference type="ARBA" id="ARBA00023002"/>
    </source>
</evidence>
<evidence type="ECO:0000256" key="4">
    <source>
        <dbReference type="ARBA" id="ARBA00013076"/>
    </source>
</evidence>
<dbReference type="PANTHER" id="PTHR42802:SF1">
    <property type="entry name" value="L-ORNITHINE N(5)-MONOOXYGENASE"/>
    <property type="match status" value="1"/>
</dbReference>
<evidence type="ECO:0000256" key="7">
    <source>
        <dbReference type="ARBA" id="ARBA00022827"/>
    </source>
</evidence>
<comment type="similarity">
    <text evidence="3">Belongs to the lysine N(6)-hydroxylase/L-ornithine N(5)-oxygenase family.</text>
</comment>
<evidence type="ECO:0000256" key="5">
    <source>
        <dbReference type="ARBA" id="ARBA00016406"/>
    </source>
</evidence>
<evidence type="ECO:0000256" key="8">
    <source>
        <dbReference type="ARBA" id="ARBA00022857"/>
    </source>
</evidence>
<dbReference type="AlphaFoldDB" id="A0A1I4JT16"/>
<gene>
    <name evidence="15" type="ORF">SAMN04487943_103151</name>
</gene>
<dbReference type="InterPro" id="IPR036188">
    <property type="entry name" value="FAD/NAD-bd_sf"/>
</dbReference>
<comment type="catalytic activity">
    <reaction evidence="14">
        <text>L-lysine + NADPH + O2 = N(6)-hydroxy-L-lysine + NADP(+) + H2O</text>
        <dbReference type="Rhea" id="RHEA:23228"/>
        <dbReference type="ChEBI" id="CHEBI:15377"/>
        <dbReference type="ChEBI" id="CHEBI:15379"/>
        <dbReference type="ChEBI" id="CHEBI:32551"/>
        <dbReference type="ChEBI" id="CHEBI:57783"/>
        <dbReference type="ChEBI" id="CHEBI:57820"/>
        <dbReference type="ChEBI" id="CHEBI:58349"/>
        <dbReference type="EC" id="1.14.13.59"/>
    </reaction>
</comment>
<sequence>MTSSNIYPITNHMYDVIGIGIGPFNLGLAALTDEIEDLDAFFFDQKPYFEWHGGLLIEDTTLQVPFLADVVTMANPKSRFSYLNYLHEHDRLYKFYFLERFLIPRREYNHYCGWVSKQLTNCCFGQRVISIEWQTNLHEVARYEKNVNTDEGYFKVEVEEIQSGEKQFYFTRHLVFGVGSVPYLPDCFTSHSSADVFHSADFLHKRERSRQTDSVTVIGSGQSAAEVFLELLKEQRIYGYRLDWFTRSKGFFPMEYSKLGLEHFSPDHTEYFYQLNQEQKDQMLPKQDLLYKGISATTITDIYDALYEYSIGGENPPVRLLAKTEIEDIKQMNDSGDKSKYQLSCRHLEQHQSFEHESEIVIAATGYKHFIPSFLSNLQSLIQWDDKGRYQVEQNYQLRLTKEIQNKIFIQNGEMHTHGVGAPDLGLGAYRNSVIINELTNEDVYPVRKRNVFQQFGVQ</sequence>